<dbReference type="Pfam" id="PF01894">
    <property type="entry name" value="YjbQ"/>
    <property type="match status" value="1"/>
</dbReference>
<dbReference type="PANTHER" id="PTHR30615:SF8">
    <property type="entry name" value="UPF0047 PROTEIN C4A8.02C"/>
    <property type="match status" value="1"/>
</dbReference>
<gene>
    <name evidence="2" type="ORF">BN1079_02819</name>
</gene>
<dbReference type="eggNOG" id="COG0432">
    <property type="taxonomic scope" value="Bacteria"/>
</dbReference>
<dbReference type="SUPFAM" id="SSF111038">
    <property type="entry name" value="YjbQ-like"/>
    <property type="match status" value="1"/>
</dbReference>
<dbReference type="Proteomes" id="UP000053902">
    <property type="component" value="Unassembled WGS sequence"/>
</dbReference>
<accession>A0A078LWB7</accession>
<evidence type="ECO:0000313" key="2">
    <source>
        <dbReference type="EMBL" id="CDZ95484.1"/>
    </source>
</evidence>
<evidence type="ECO:0000256" key="1">
    <source>
        <dbReference type="ARBA" id="ARBA00005534"/>
    </source>
</evidence>
<dbReference type="HOGENOM" id="CLU_096980_0_2_6"/>
<proteinExistence type="inferred from homology"/>
<dbReference type="InterPro" id="IPR001602">
    <property type="entry name" value="UPF0047_YjbQ-like"/>
</dbReference>
<dbReference type="PIRSF" id="PIRSF004681">
    <property type="entry name" value="UCP004681"/>
    <property type="match status" value="1"/>
</dbReference>
<dbReference type="STRING" id="1499686.BN1079_02819"/>
<comment type="similarity">
    <text evidence="1">Belongs to the UPF0047 family.</text>
</comment>
<sequence length="141" mass="15642">MWQQTTISLRPRPRGFHLITDELVAALPELQQYRVGLLHLWLRHTSASLTVNEGADAAVRRDFERFFNQLVPQGVGGYEHDYEGPDDLPAHFKASLLGCQLSVPIAQGALALGTWQGIYLGEHRDQGGSRQVIATLHGMVS</sequence>
<dbReference type="RefSeq" id="WP_037025320.1">
    <property type="nucleotide sequence ID" value="NZ_CCSF01000001.1"/>
</dbReference>
<dbReference type="InterPro" id="IPR035917">
    <property type="entry name" value="YjbQ-like_sf"/>
</dbReference>
<name>A0A078LWB7_9PSED</name>
<dbReference type="NCBIfam" id="TIGR00149">
    <property type="entry name" value="TIGR00149_YjbQ"/>
    <property type="match status" value="1"/>
</dbReference>
<dbReference type="EMBL" id="CCSF01000001">
    <property type="protein sequence ID" value="CDZ95484.1"/>
    <property type="molecule type" value="Genomic_DNA"/>
</dbReference>
<reference evidence="2 3" key="1">
    <citation type="submission" date="2014-07" db="EMBL/GenBank/DDBJ databases">
        <authorList>
            <person name="Urmite Genomes Urmite Genomes"/>
        </authorList>
    </citation>
    <scope>NUCLEOTIDE SEQUENCE [LARGE SCALE GENOMIC DNA]</scope>
    <source>
        <strain evidence="2 3">20_BN</strain>
    </source>
</reference>
<organism evidence="2 3">
    <name type="scientific">Pseudomonas saudiphocaensis</name>
    <dbReference type="NCBI Taxonomy" id="1499686"/>
    <lineage>
        <taxon>Bacteria</taxon>
        <taxon>Pseudomonadati</taxon>
        <taxon>Pseudomonadota</taxon>
        <taxon>Gammaproteobacteria</taxon>
        <taxon>Pseudomonadales</taxon>
        <taxon>Pseudomonadaceae</taxon>
        <taxon>Pseudomonas</taxon>
    </lineage>
</organism>
<dbReference type="AlphaFoldDB" id="A0A078LWB7"/>
<dbReference type="OrthoDB" id="9801725at2"/>
<keyword evidence="3" id="KW-1185">Reference proteome</keyword>
<dbReference type="PANTHER" id="PTHR30615">
    <property type="entry name" value="UNCHARACTERIZED PROTEIN YJBQ-RELATED"/>
    <property type="match status" value="1"/>
</dbReference>
<evidence type="ECO:0000313" key="3">
    <source>
        <dbReference type="Proteomes" id="UP000053902"/>
    </source>
</evidence>
<dbReference type="Gene3D" id="2.60.120.460">
    <property type="entry name" value="YjbQ-like"/>
    <property type="match status" value="1"/>
</dbReference>
<protein>
    <submittedName>
        <fullName evidence="2">Secondary thiamine-phosphate synthase enzyme</fullName>
    </submittedName>
</protein>